<dbReference type="GO" id="GO:0000978">
    <property type="term" value="F:RNA polymerase II cis-regulatory region sequence-specific DNA binding"/>
    <property type="evidence" value="ECO:0007669"/>
    <property type="project" value="TreeGrafter"/>
</dbReference>
<protein>
    <recommendedName>
        <fullName evidence="7">Homeobox domain-containing protein</fullName>
    </recommendedName>
</protein>
<keyword evidence="3 5" id="KW-0371">Homeobox</keyword>
<dbReference type="PANTHER" id="PTHR24340">
    <property type="entry name" value="HOMEOBOX PROTEIN NKX"/>
    <property type="match status" value="1"/>
</dbReference>
<dbReference type="OrthoDB" id="6159439at2759"/>
<dbReference type="GO" id="GO:0030154">
    <property type="term" value="P:cell differentiation"/>
    <property type="evidence" value="ECO:0007669"/>
    <property type="project" value="TreeGrafter"/>
</dbReference>
<dbReference type="InterPro" id="IPR009057">
    <property type="entry name" value="Homeodomain-like_sf"/>
</dbReference>
<keyword evidence="2 5" id="KW-0238">DNA-binding</keyword>
<keyword evidence="9" id="KW-1185">Reference proteome</keyword>
<dbReference type="Gene3D" id="1.10.10.60">
    <property type="entry name" value="Homeodomain-like"/>
    <property type="match status" value="1"/>
</dbReference>
<keyword evidence="4 5" id="KW-0539">Nucleus</keyword>
<evidence type="ECO:0000256" key="6">
    <source>
        <dbReference type="RuleBase" id="RU000682"/>
    </source>
</evidence>
<feature type="DNA-binding region" description="Homeobox" evidence="5">
    <location>
        <begin position="73"/>
        <end position="132"/>
    </location>
</feature>
<dbReference type="InterPro" id="IPR020479">
    <property type="entry name" value="HD_metazoa"/>
</dbReference>
<dbReference type="GO" id="GO:0005634">
    <property type="term" value="C:nucleus"/>
    <property type="evidence" value="ECO:0007669"/>
    <property type="project" value="UniProtKB-SubCell"/>
</dbReference>
<dbReference type="CDD" id="cd00086">
    <property type="entry name" value="homeodomain"/>
    <property type="match status" value="1"/>
</dbReference>
<dbReference type="InterPro" id="IPR050394">
    <property type="entry name" value="Homeobox_NK-like"/>
</dbReference>
<sequence length="205" mass="23769">MASFSINAILGNLKQRKEETTDVALGQTCLDESKKQEVGLTENYPTKSETFDDEQDFSDDTELSQQEGLVNKIRRRRTAFTSSQLKSLEQKFRDKKYLTITERNNLAKSLRLTDTQVKTWFQNRRTKWKKQMAPEFEASLRWEEANAMFRPIQTVFPCYGHLTPPMHSLQYNYNVVPSFYPSSNLQVVQSSIHPFVSSHGFNGII</sequence>
<dbReference type="SMART" id="SM00389">
    <property type="entry name" value="HOX"/>
    <property type="match status" value="1"/>
</dbReference>
<evidence type="ECO:0000259" key="7">
    <source>
        <dbReference type="PROSITE" id="PS50071"/>
    </source>
</evidence>
<gene>
    <name evidence="8" type="ORF">OS493_024775</name>
</gene>
<evidence type="ECO:0000256" key="5">
    <source>
        <dbReference type="PROSITE-ProRule" id="PRU00108"/>
    </source>
</evidence>
<dbReference type="SUPFAM" id="SSF46689">
    <property type="entry name" value="Homeodomain-like"/>
    <property type="match status" value="1"/>
</dbReference>
<evidence type="ECO:0000256" key="2">
    <source>
        <dbReference type="ARBA" id="ARBA00023125"/>
    </source>
</evidence>
<comment type="subcellular location">
    <subcellularLocation>
        <location evidence="1 5 6">Nucleus</location>
    </subcellularLocation>
</comment>
<evidence type="ECO:0000313" key="8">
    <source>
        <dbReference type="EMBL" id="KAJ7378110.1"/>
    </source>
</evidence>
<dbReference type="Pfam" id="PF00046">
    <property type="entry name" value="Homeodomain"/>
    <property type="match status" value="1"/>
</dbReference>
<dbReference type="InterPro" id="IPR017970">
    <property type="entry name" value="Homeobox_CS"/>
</dbReference>
<dbReference type="PANTHER" id="PTHR24340:SF109">
    <property type="entry name" value="BARH LIKE HOMEOBOX 1"/>
    <property type="match status" value="1"/>
</dbReference>
<evidence type="ECO:0000313" key="9">
    <source>
        <dbReference type="Proteomes" id="UP001163046"/>
    </source>
</evidence>
<dbReference type="EMBL" id="MU826369">
    <property type="protein sequence ID" value="KAJ7378110.1"/>
    <property type="molecule type" value="Genomic_DNA"/>
</dbReference>
<dbReference type="Proteomes" id="UP001163046">
    <property type="component" value="Unassembled WGS sequence"/>
</dbReference>
<evidence type="ECO:0000256" key="1">
    <source>
        <dbReference type="ARBA" id="ARBA00004123"/>
    </source>
</evidence>
<organism evidence="8 9">
    <name type="scientific">Desmophyllum pertusum</name>
    <dbReference type="NCBI Taxonomy" id="174260"/>
    <lineage>
        <taxon>Eukaryota</taxon>
        <taxon>Metazoa</taxon>
        <taxon>Cnidaria</taxon>
        <taxon>Anthozoa</taxon>
        <taxon>Hexacorallia</taxon>
        <taxon>Scleractinia</taxon>
        <taxon>Caryophylliina</taxon>
        <taxon>Caryophylliidae</taxon>
        <taxon>Desmophyllum</taxon>
    </lineage>
</organism>
<dbReference type="PRINTS" id="PR00024">
    <property type="entry name" value="HOMEOBOX"/>
</dbReference>
<dbReference type="InterPro" id="IPR001356">
    <property type="entry name" value="HD"/>
</dbReference>
<accession>A0A9W9ZAZ8</accession>
<proteinExistence type="predicted"/>
<reference evidence="8" key="1">
    <citation type="submission" date="2023-01" db="EMBL/GenBank/DDBJ databases">
        <title>Genome assembly of the deep-sea coral Lophelia pertusa.</title>
        <authorList>
            <person name="Herrera S."/>
            <person name="Cordes E."/>
        </authorList>
    </citation>
    <scope>NUCLEOTIDE SEQUENCE</scope>
    <source>
        <strain evidence="8">USNM1676648</strain>
        <tissue evidence="8">Polyp</tissue>
    </source>
</reference>
<evidence type="ECO:0000256" key="4">
    <source>
        <dbReference type="ARBA" id="ARBA00023242"/>
    </source>
</evidence>
<dbReference type="GO" id="GO:0000981">
    <property type="term" value="F:DNA-binding transcription factor activity, RNA polymerase II-specific"/>
    <property type="evidence" value="ECO:0007669"/>
    <property type="project" value="InterPro"/>
</dbReference>
<dbReference type="PROSITE" id="PS50071">
    <property type="entry name" value="HOMEOBOX_2"/>
    <property type="match status" value="1"/>
</dbReference>
<dbReference type="PROSITE" id="PS00027">
    <property type="entry name" value="HOMEOBOX_1"/>
    <property type="match status" value="1"/>
</dbReference>
<comment type="caution">
    <text evidence="8">The sequence shown here is derived from an EMBL/GenBank/DDBJ whole genome shotgun (WGS) entry which is preliminary data.</text>
</comment>
<evidence type="ECO:0000256" key="3">
    <source>
        <dbReference type="ARBA" id="ARBA00023155"/>
    </source>
</evidence>
<dbReference type="AlphaFoldDB" id="A0A9W9ZAZ8"/>
<feature type="domain" description="Homeobox" evidence="7">
    <location>
        <begin position="71"/>
        <end position="131"/>
    </location>
</feature>
<name>A0A9W9ZAZ8_9CNID</name>